<dbReference type="AlphaFoldDB" id="A0A0C2V0C3"/>
<reference evidence="2 3" key="1">
    <citation type="submission" date="2015-01" db="EMBL/GenBank/DDBJ databases">
        <title>Genome Sequence of Magnetospirillum magnetotacticum Strain MS-1.</title>
        <authorList>
            <person name="Marinov G.K."/>
            <person name="Smalley M.D."/>
            <person name="DeSalvo G."/>
        </authorList>
    </citation>
    <scope>NUCLEOTIDE SEQUENCE [LARGE SCALE GENOMIC DNA]</scope>
    <source>
        <strain evidence="2 3">MS-1</strain>
    </source>
</reference>
<proteinExistence type="predicted"/>
<evidence type="ECO:0000256" key="1">
    <source>
        <dbReference type="SAM" id="Phobius"/>
    </source>
</evidence>
<evidence type="ECO:0000313" key="3">
    <source>
        <dbReference type="Proteomes" id="UP000031971"/>
    </source>
</evidence>
<evidence type="ECO:0000313" key="2">
    <source>
        <dbReference type="EMBL" id="KIL98546.1"/>
    </source>
</evidence>
<keyword evidence="3" id="KW-1185">Reference proteome</keyword>
<keyword evidence="1" id="KW-0472">Membrane</keyword>
<keyword evidence="1" id="KW-0812">Transmembrane</keyword>
<accession>A0A0C2V0C3</accession>
<sequence length="154" mass="16465">MESLLADLRTARPGTADAELIAAIRRAPDLPEQAIAALLRHHPTLPAFSGSWKFRYGLRRSLAMRQTSKSSPHLRLAAAVILLAIGLPTMVIAGLPAAQLVLNAFAIGLDATGSRSADVALNLFLGAILGFFALAGMAVTGVGLWQLRRYLRQR</sequence>
<feature type="transmembrane region" description="Helical" evidence="1">
    <location>
        <begin position="119"/>
        <end position="145"/>
    </location>
</feature>
<name>A0A0C2V0C3_PARME</name>
<protein>
    <submittedName>
        <fullName evidence="2">Uncharacterized protein</fullName>
    </submittedName>
</protein>
<comment type="caution">
    <text evidence="2">The sequence shown here is derived from an EMBL/GenBank/DDBJ whole genome shotgun (WGS) entry which is preliminary data.</text>
</comment>
<keyword evidence="1" id="KW-1133">Transmembrane helix</keyword>
<gene>
    <name evidence="2" type="ORF">CCC_01996</name>
</gene>
<dbReference type="Proteomes" id="UP000031971">
    <property type="component" value="Unassembled WGS sequence"/>
</dbReference>
<dbReference type="EMBL" id="JXSL01000027">
    <property type="protein sequence ID" value="KIL98546.1"/>
    <property type="molecule type" value="Genomic_DNA"/>
</dbReference>
<organism evidence="2 3">
    <name type="scientific">Paramagnetospirillum magnetotacticum MS-1</name>
    <dbReference type="NCBI Taxonomy" id="272627"/>
    <lineage>
        <taxon>Bacteria</taxon>
        <taxon>Pseudomonadati</taxon>
        <taxon>Pseudomonadota</taxon>
        <taxon>Alphaproteobacteria</taxon>
        <taxon>Rhodospirillales</taxon>
        <taxon>Magnetospirillaceae</taxon>
        <taxon>Paramagnetospirillum</taxon>
    </lineage>
</organism>
<dbReference type="STRING" id="272627.CCC_01996"/>
<feature type="transmembrane region" description="Helical" evidence="1">
    <location>
        <begin position="74"/>
        <end position="99"/>
    </location>
</feature>